<keyword evidence="10" id="KW-1064">Adaptive immunity</keyword>
<evidence type="ECO:0000313" key="24">
    <source>
        <dbReference type="Ensembl" id="ENSCPOP00000011084.3"/>
    </source>
</evidence>
<keyword evidence="13" id="KW-0325">Glycoprotein</keyword>
<dbReference type="Pfam" id="PF13895">
    <property type="entry name" value="Ig_2"/>
    <property type="match status" value="1"/>
</dbReference>
<evidence type="ECO:0000256" key="9">
    <source>
        <dbReference type="ARBA" id="ARBA00022989"/>
    </source>
</evidence>
<evidence type="ECO:0000259" key="23">
    <source>
        <dbReference type="PROSITE" id="PS50835"/>
    </source>
</evidence>
<evidence type="ECO:0000256" key="21">
    <source>
        <dbReference type="SAM" id="Phobius"/>
    </source>
</evidence>
<comment type="function">
    <text evidence="16">Lymphocyte activation gene 3 protein: Inhibitory receptor on antigen activated T-cells. Delivers inhibitory signals upon binding to ligands, such as FGL1. FGL1 constitutes a major ligand of LAG3 and is responsible for LAG3 T-cell inhibitory function. Following TCR engagement, LAG3 associates with CD3-TCR in the immunological synapse and directly inhibits T-cell activation. May inhibit antigen-specific T-cell activation in synergy with PDCD1/PD-1, possibly by acting as a coreceptor for PDCD1/PD-1. Negatively regulates the proliferation, activation, effector function and homeostasis of both CD8(+) and CD4(+) T-cells. Also mediates immune tolerance: constitutively expressed on a subset of regulatory T-cells (Tregs) and contributes to their suppressive function. Also acts as a negative regulator of plasmacytoid dendritic cell (pDCs) activation. Binds MHC class II (MHC-II); the precise role of MHC-II-binding is however unclear.</text>
</comment>
<dbReference type="PANTHER" id="PTHR11890:SF18">
    <property type="entry name" value="LYMPHOCYTE ACTIVATION GENE 3 PROTEIN"/>
    <property type="match status" value="1"/>
</dbReference>
<protein>
    <recommendedName>
        <fullName evidence="19">Lymphocyte activation gene 3 protein</fullName>
    </recommendedName>
</protein>
<dbReference type="EMBL" id="AAKN02051618">
    <property type="status" value="NOT_ANNOTATED_CDS"/>
    <property type="molecule type" value="Genomic_DNA"/>
</dbReference>
<comment type="function">
    <text evidence="15">May function as a ligand for MHC class II (MHC-II) on antigen-presenting cells (APC), promoting APC activation/maturation and driving Th1 immune response.</text>
</comment>
<sequence length="527" mass="58258">MGQTQFLGLVLLQLLWVAPVKAPVPEKEVTVVWAQEGAPAQLPCSPTLPLQDSSLLRRGGVTWQHQPDRDPAAPDPARPWNLGPRKEEAQAPQRYTVLSMAPGGLRSGRLPLQPRVQLDERGLQRGDFSLWLRPALSADSGEYHAAVRLLRDRTLFCRLRLRVGQASMTASPTGPLKTSDWVILNCSFSRPDRPISVHWFRGPGHVPVQESSHHHSVESFLFLPQVSPLDSGIWGCILTYRDGFKVRITHNLTVRGPEPPAPLMVYAGAGYRAELPCHLPPGVTTQSSLMAMWAPPGGGPEISVAGDNGNFTLRLEAVTLAQAGTYTCRIHLQGQQLSAMVTLAVITVTPKSSGLPRSLGRLLCEVTPASGHEHFVWSPLDRRSTRNSYPGPWLEMPAAKLFSQPWQCQVHQGKRLIGAAMYVPESSPDAQRSERALRAGQIPLFVILGTLSFLLLVTGALGFHLWKRQWRSRRFSALEFGIRPPQAQSKIEEVEQEADLETETEQEPELEPELEPEPEPELEPGQL</sequence>
<evidence type="ECO:0000313" key="25">
    <source>
        <dbReference type="Proteomes" id="UP000005447"/>
    </source>
</evidence>
<dbReference type="GeneID" id="100734775"/>
<dbReference type="OrthoDB" id="9937043at2759"/>
<reference evidence="24" key="2">
    <citation type="submission" date="2025-08" db="UniProtKB">
        <authorList>
            <consortium name="Ensembl"/>
        </authorList>
    </citation>
    <scope>IDENTIFICATION</scope>
    <source>
        <strain evidence="24">2N</strain>
    </source>
</reference>
<organism evidence="24 25">
    <name type="scientific">Cavia porcellus</name>
    <name type="common">Guinea pig</name>
    <dbReference type="NCBI Taxonomy" id="10141"/>
    <lineage>
        <taxon>Eukaryota</taxon>
        <taxon>Metazoa</taxon>
        <taxon>Chordata</taxon>
        <taxon>Craniata</taxon>
        <taxon>Vertebrata</taxon>
        <taxon>Euteleostomi</taxon>
        <taxon>Mammalia</taxon>
        <taxon>Eutheria</taxon>
        <taxon>Euarchontoglires</taxon>
        <taxon>Glires</taxon>
        <taxon>Rodentia</taxon>
        <taxon>Hystricomorpha</taxon>
        <taxon>Caviidae</taxon>
        <taxon>Cavia</taxon>
    </lineage>
</organism>
<keyword evidence="4" id="KW-0964">Secreted</keyword>
<evidence type="ECO:0000256" key="8">
    <source>
        <dbReference type="ARBA" id="ARBA00022859"/>
    </source>
</evidence>
<dbReference type="GO" id="GO:0002250">
    <property type="term" value="P:adaptive immune response"/>
    <property type="evidence" value="ECO:0007669"/>
    <property type="project" value="UniProtKB-KW"/>
</dbReference>
<keyword evidence="12" id="KW-1015">Disulfide bond</keyword>
<evidence type="ECO:0000256" key="1">
    <source>
        <dbReference type="ARBA" id="ARBA00004251"/>
    </source>
</evidence>
<keyword evidence="5 21" id="KW-0812">Transmembrane</keyword>
<evidence type="ECO:0000256" key="2">
    <source>
        <dbReference type="ARBA" id="ARBA00004613"/>
    </source>
</evidence>
<evidence type="ECO:0000256" key="14">
    <source>
        <dbReference type="ARBA" id="ARBA00023319"/>
    </source>
</evidence>
<evidence type="ECO:0000256" key="10">
    <source>
        <dbReference type="ARBA" id="ARBA00023130"/>
    </source>
</evidence>
<evidence type="ECO:0000256" key="12">
    <source>
        <dbReference type="ARBA" id="ARBA00023157"/>
    </source>
</evidence>
<evidence type="ECO:0000256" key="19">
    <source>
        <dbReference type="ARBA" id="ARBA00067553"/>
    </source>
</evidence>
<comment type="subcellular location">
    <subcellularLocation>
        <location evidence="1">Cell membrane</location>
        <topology evidence="1">Single-pass type I membrane protein</topology>
    </subcellularLocation>
    <subcellularLocation>
        <location evidence="2">Secreted</location>
    </subcellularLocation>
</comment>
<dbReference type="GO" id="GO:0042110">
    <property type="term" value="P:T cell activation"/>
    <property type="evidence" value="ECO:0007669"/>
    <property type="project" value="Ensembl"/>
</dbReference>
<feature type="region of interest" description="Disordered" evidence="20">
    <location>
        <begin position="486"/>
        <end position="527"/>
    </location>
</feature>
<comment type="subunit">
    <text evidence="18">Interacts with MHC class II (MHC-II); selectively recognizes stable complexes of peptide and MHC-II. Interacts with FGL1 (via the Fibrinogen C-terminal domain).</text>
</comment>
<dbReference type="OMA" id="LWVAPVE"/>
<feature type="domain" description="Ig-like" evidence="23">
    <location>
        <begin position="259"/>
        <end position="342"/>
    </location>
</feature>
<dbReference type="GO" id="GO:0009897">
    <property type="term" value="C:external side of plasma membrane"/>
    <property type="evidence" value="ECO:0007669"/>
    <property type="project" value="Ensembl"/>
</dbReference>
<dbReference type="GO" id="GO:0002270">
    <property type="term" value="P:plasmacytoid dendritic cell activation"/>
    <property type="evidence" value="ECO:0007669"/>
    <property type="project" value="Ensembl"/>
</dbReference>
<dbReference type="GO" id="GO:0032703">
    <property type="term" value="P:negative regulation of interleukin-2 production"/>
    <property type="evidence" value="ECO:0007669"/>
    <property type="project" value="Ensembl"/>
</dbReference>
<evidence type="ECO:0000256" key="7">
    <source>
        <dbReference type="ARBA" id="ARBA00022737"/>
    </source>
</evidence>
<dbReference type="EMBL" id="AAKN02051617">
    <property type="status" value="NOT_ANNOTATED_CDS"/>
    <property type="molecule type" value="Genomic_DNA"/>
</dbReference>
<gene>
    <name evidence="24" type="primary">LAG3</name>
</gene>
<dbReference type="SMART" id="SM00409">
    <property type="entry name" value="IG"/>
    <property type="match status" value="3"/>
</dbReference>
<feature type="domain" description="Ig-like" evidence="23">
    <location>
        <begin position="182"/>
        <end position="253"/>
    </location>
</feature>
<dbReference type="GO" id="GO:0045590">
    <property type="term" value="P:negative regulation of regulatory T cell differentiation"/>
    <property type="evidence" value="ECO:0007669"/>
    <property type="project" value="Ensembl"/>
</dbReference>
<dbReference type="STRING" id="10141.ENSCPOP00000011084"/>
<dbReference type="InterPro" id="IPR003599">
    <property type="entry name" value="Ig_sub"/>
</dbReference>
<feature type="chain" id="PRO_5011660047" description="Lymphocyte activation gene 3 protein" evidence="22">
    <location>
        <begin position="23"/>
        <end position="527"/>
    </location>
</feature>
<keyword evidence="8" id="KW-0391">Immunity</keyword>
<dbReference type="FunFam" id="2.60.40.10:FF:002440">
    <property type="entry name" value="Lymphocyte activation gene 3 protein"/>
    <property type="match status" value="1"/>
</dbReference>
<keyword evidence="3" id="KW-1003">Cell membrane</keyword>
<evidence type="ECO:0000256" key="11">
    <source>
        <dbReference type="ARBA" id="ARBA00023136"/>
    </source>
</evidence>
<reference evidence="24" key="3">
    <citation type="submission" date="2025-09" db="UniProtKB">
        <authorList>
            <consortium name="Ensembl"/>
        </authorList>
    </citation>
    <scope>IDENTIFICATION</scope>
    <source>
        <strain evidence="24">2N</strain>
    </source>
</reference>
<dbReference type="GeneTree" id="ENSGT01090000259985"/>
<feature type="transmembrane region" description="Helical" evidence="21">
    <location>
        <begin position="442"/>
        <end position="466"/>
    </location>
</feature>
<reference evidence="25" key="1">
    <citation type="journal article" date="2011" name="Nature">
        <title>A high-resolution map of human evolutionary constraint using 29 mammals.</title>
        <authorList>
            <person name="Lindblad-Toh K."/>
            <person name="Garber M."/>
            <person name="Zuk O."/>
            <person name="Lin M.F."/>
            <person name="Parker B.J."/>
            <person name="Washietl S."/>
            <person name="Kheradpour P."/>
            <person name="Ernst J."/>
            <person name="Jordan G."/>
            <person name="Mauceli E."/>
            <person name="Ward L.D."/>
            <person name="Lowe C.B."/>
            <person name="Holloway A.K."/>
            <person name="Clamp M."/>
            <person name="Gnerre S."/>
            <person name="Alfoldi J."/>
            <person name="Beal K."/>
            <person name="Chang J."/>
            <person name="Clawson H."/>
            <person name="Cuff J."/>
            <person name="Di Palma F."/>
            <person name="Fitzgerald S."/>
            <person name="Flicek P."/>
            <person name="Guttman M."/>
            <person name="Hubisz M.J."/>
            <person name="Jaffe D.B."/>
            <person name="Jungreis I."/>
            <person name="Kent W.J."/>
            <person name="Kostka D."/>
            <person name="Lara M."/>
            <person name="Martins A.L."/>
            <person name="Massingham T."/>
            <person name="Moltke I."/>
            <person name="Raney B.J."/>
            <person name="Rasmussen M.D."/>
            <person name="Robinson J."/>
            <person name="Stark A."/>
            <person name="Vilella A.J."/>
            <person name="Wen J."/>
            <person name="Xie X."/>
            <person name="Zody M.C."/>
            <person name="Baldwin J."/>
            <person name="Bloom T."/>
            <person name="Chin C.W."/>
            <person name="Heiman D."/>
            <person name="Nicol R."/>
            <person name="Nusbaum C."/>
            <person name="Young S."/>
            <person name="Wilkinson J."/>
            <person name="Worley K.C."/>
            <person name="Kovar C.L."/>
            <person name="Muzny D.M."/>
            <person name="Gibbs R.A."/>
            <person name="Cree A."/>
            <person name="Dihn H.H."/>
            <person name="Fowler G."/>
            <person name="Jhangiani S."/>
            <person name="Joshi V."/>
            <person name="Lee S."/>
            <person name="Lewis L.R."/>
            <person name="Nazareth L.V."/>
            <person name="Okwuonu G."/>
            <person name="Santibanez J."/>
            <person name="Warren W.C."/>
            <person name="Mardis E.R."/>
            <person name="Weinstock G.M."/>
            <person name="Wilson R.K."/>
            <person name="Delehaunty K."/>
            <person name="Dooling D."/>
            <person name="Fronik C."/>
            <person name="Fulton L."/>
            <person name="Fulton B."/>
            <person name="Graves T."/>
            <person name="Minx P."/>
            <person name="Sodergren E."/>
            <person name="Birney E."/>
            <person name="Margulies E.H."/>
            <person name="Herrero J."/>
            <person name="Green E.D."/>
            <person name="Haussler D."/>
            <person name="Siepel A."/>
            <person name="Goldman N."/>
            <person name="Pollard K.S."/>
            <person name="Pedersen J.S."/>
            <person name="Lander E.S."/>
            <person name="Kellis M."/>
        </authorList>
    </citation>
    <scope>NUCLEOTIDE SEQUENCE [LARGE SCALE GENOMIC DNA]</scope>
    <source>
        <strain evidence="25">2N</strain>
    </source>
</reference>
<dbReference type="GO" id="GO:0045954">
    <property type="term" value="P:positive regulation of natural killer cell mediated cytotoxicity"/>
    <property type="evidence" value="ECO:0007669"/>
    <property type="project" value="Ensembl"/>
</dbReference>
<dbReference type="GO" id="GO:0042289">
    <property type="term" value="F:MHC class II protein binding"/>
    <property type="evidence" value="ECO:0007669"/>
    <property type="project" value="Ensembl"/>
</dbReference>
<keyword evidence="11 21" id="KW-0472">Membrane</keyword>
<dbReference type="InParanoid" id="H0VL63"/>
<dbReference type="KEGG" id="cpoc:100734775"/>
<dbReference type="GO" id="GO:0007166">
    <property type="term" value="P:cell surface receptor signaling pathway"/>
    <property type="evidence" value="ECO:0007669"/>
    <property type="project" value="Ensembl"/>
</dbReference>
<dbReference type="SUPFAM" id="SSF48726">
    <property type="entry name" value="Immunoglobulin"/>
    <property type="match status" value="2"/>
</dbReference>
<evidence type="ECO:0000256" key="15">
    <source>
        <dbReference type="ARBA" id="ARBA00057112"/>
    </source>
</evidence>
<name>H0VL63_CAVPO</name>
<evidence type="ECO:0000256" key="13">
    <source>
        <dbReference type="ARBA" id="ARBA00023180"/>
    </source>
</evidence>
<keyword evidence="9 21" id="KW-1133">Transmembrane helix</keyword>
<evidence type="ECO:0000256" key="6">
    <source>
        <dbReference type="ARBA" id="ARBA00022729"/>
    </source>
</evidence>
<dbReference type="PANTHER" id="PTHR11890">
    <property type="entry name" value="INTERLEUKIN-1 RECEPTOR FAMILY MEMBER"/>
    <property type="match status" value="1"/>
</dbReference>
<dbReference type="Proteomes" id="UP000005447">
    <property type="component" value="Unassembled WGS sequence"/>
</dbReference>
<comment type="similarity">
    <text evidence="17">Belongs to the LAG3 family.</text>
</comment>
<keyword evidence="6 22" id="KW-0732">Signal</keyword>
<feature type="compositionally biased region" description="Acidic residues" evidence="20">
    <location>
        <begin position="494"/>
        <end position="527"/>
    </location>
</feature>
<dbReference type="InterPro" id="IPR015621">
    <property type="entry name" value="IL-1_rcpt_fam"/>
</dbReference>
<dbReference type="InterPro" id="IPR036179">
    <property type="entry name" value="Ig-like_dom_sf"/>
</dbReference>
<proteinExistence type="inferred from homology"/>
<evidence type="ECO:0000256" key="20">
    <source>
        <dbReference type="SAM" id="MobiDB-lite"/>
    </source>
</evidence>
<dbReference type="InterPro" id="IPR007110">
    <property type="entry name" value="Ig-like_dom"/>
</dbReference>
<dbReference type="Bgee" id="ENSCPOG00000012321">
    <property type="expression patterns" value="Expressed in liver and 2 other cell types or tissues"/>
</dbReference>
<dbReference type="AlphaFoldDB" id="H0VL63"/>
<dbReference type="Ensembl" id="ENSCPOT00000012438.3">
    <property type="protein sequence ID" value="ENSCPOP00000011084.3"/>
    <property type="gene ID" value="ENSCPOG00000012321.4"/>
</dbReference>
<dbReference type="eggNOG" id="ENOG502S2HD">
    <property type="taxonomic scope" value="Eukaryota"/>
</dbReference>
<keyword evidence="25" id="KW-1185">Reference proteome</keyword>
<dbReference type="VEuPathDB" id="HostDB:ENSCPOG00000012321"/>
<evidence type="ECO:0000256" key="17">
    <source>
        <dbReference type="ARBA" id="ARBA00061264"/>
    </source>
</evidence>
<dbReference type="GO" id="GO:0005576">
    <property type="term" value="C:extracellular region"/>
    <property type="evidence" value="ECO:0007669"/>
    <property type="project" value="UniProtKB-SubCell"/>
</dbReference>
<evidence type="ECO:0000256" key="3">
    <source>
        <dbReference type="ARBA" id="ARBA00022475"/>
    </source>
</evidence>
<keyword evidence="7" id="KW-0677">Repeat</keyword>
<dbReference type="InterPro" id="IPR013783">
    <property type="entry name" value="Ig-like_fold"/>
</dbReference>
<evidence type="ECO:0000256" key="5">
    <source>
        <dbReference type="ARBA" id="ARBA00022692"/>
    </source>
</evidence>
<dbReference type="GO" id="GO:0042267">
    <property type="term" value="P:natural killer cell mediated cytotoxicity"/>
    <property type="evidence" value="ECO:0007669"/>
    <property type="project" value="Ensembl"/>
</dbReference>
<evidence type="ECO:0000256" key="16">
    <source>
        <dbReference type="ARBA" id="ARBA00059221"/>
    </source>
</evidence>
<keyword evidence="14" id="KW-0393">Immunoglobulin domain</keyword>
<dbReference type="PROSITE" id="PS50835">
    <property type="entry name" value="IG_LIKE"/>
    <property type="match status" value="2"/>
</dbReference>
<dbReference type="GO" id="GO:0004888">
    <property type="term" value="F:transmembrane signaling receptor activity"/>
    <property type="evidence" value="ECO:0007669"/>
    <property type="project" value="Ensembl"/>
</dbReference>
<dbReference type="CTD" id="3902"/>
<feature type="signal peptide" evidence="22">
    <location>
        <begin position="1"/>
        <end position="22"/>
    </location>
</feature>
<evidence type="ECO:0000256" key="22">
    <source>
        <dbReference type="SAM" id="SignalP"/>
    </source>
</evidence>
<dbReference type="FunCoup" id="H0VL63">
    <property type="interactions" value="130"/>
</dbReference>
<feature type="region of interest" description="Disordered" evidence="20">
    <location>
        <begin position="62"/>
        <end position="89"/>
    </location>
</feature>
<accession>H0VL63</accession>
<dbReference type="HOGENOM" id="CLU_041154_1_0_1"/>
<evidence type="ECO:0000256" key="18">
    <source>
        <dbReference type="ARBA" id="ARBA00065545"/>
    </source>
</evidence>
<dbReference type="RefSeq" id="XP_013000579.1">
    <property type="nucleotide sequence ID" value="XM_013145125.3"/>
</dbReference>
<dbReference type="Gene3D" id="2.60.40.10">
    <property type="entry name" value="Immunoglobulins"/>
    <property type="match status" value="3"/>
</dbReference>
<evidence type="ECO:0000256" key="4">
    <source>
        <dbReference type="ARBA" id="ARBA00022525"/>
    </source>
</evidence>